<dbReference type="GO" id="GO:0070888">
    <property type="term" value="F:E-box binding"/>
    <property type="evidence" value="ECO:0007669"/>
    <property type="project" value="TreeGrafter"/>
</dbReference>
<dbReference type="GO" id="GO:0007423">
    <property type="term" value="P:sensory organ development"/>
    <property type="evidence" value="ECO:0007669"/>
    <property type="project" value="TreeGrafter"/>
</dbReference>
<dbReference type="EMBL" id="JBBCAQ010000004">
    <property type="protein sequence ID" value="KAK7604108.1"/>
    <property type="molecule type" value="Genomic_DNA"/>
</dbReference>
<reference evidence="8 9" key="1">
    <citation type="submission" date="2024-03" db="EMBL/GenBank/DDBJ databases">
        <title>Adaptation during the transition from Ophiocordyceps entomopathogen to insect associate is accompanied by gene loss and intensified selection.</title>
        <authorList>
            <person name="Ward C.M."/>
            <person name="Onetto C.A."/>
            <person name="Borneman A.R."/>
        </authorList>
    </citation>
    <scope>NUCLEOTIDE SEQUENCE [LARGE SCALE GENOMIC DNA]</scope>
    <source>
        <strain evidence="8">AWRI1</strain>
        <tissue evidence="8">Single Adult Female</tissue>
    </source>
</reference>
<comment type="subcellular location">
    <subcellularLocation>
        <location evidence="1">Nucleus</location>
    </subcellularLocation>
</comment>
<sequence>MESHYDFSDNCSPSPDSLRSSSPEYGKYTMLQCQKSSTLNTFNVVFEKSDADFEDHYKENTRDCEEESLMSSEDSFFDEDFADLGDRQDKKRNRRNAGKMVSPAIMKNRRLAANARERKRMQNLNQAFDRLRSVLPYATDKTFSKFETLQMAQTYINMLQGKLT</sequence>
<keyword evidence="5" id="KW-0539">Nucleus</keyword>
<dbReference type="PROSITE" id="PS50888">
    <property type="entry name" value="BHLH"/>
    <property type="match status" value="1"/>
</dbReference>
<evidence type="ECO:0000256" key="2">
    <source>
        <dbReference type="ARBA" id="ARBA00022473"/>
    </source>
</evidence>
<keyword evidence="3" id="KW-0221">Differentiation</keyword>
<dbReference type="GO" id="GO:0046983">
    <property type="term" value="F:protein dimerization activity"/>
    <property type="evidence" value="ECO:0007669"/>
    <property type="project" value="InterPro"/>
</dbReference>
<keyword evidence="2" id="KW-0217">Developmental protein</keyword>
<dbReference type="SUPFAM" id="SSF47459">
    <property type="entry name" value="HLH, helix-loop-helix DNA-binding domain"/>
    <property type="match status" value="1"/>
</dbReference>
<dbReference type="GO" id="GO:0000981">
    <property type="term" value="F:DNA-binding transcription factor activity, RNA polymerase II-specific"/>
    <property type="evidence" value="ECO:0007669"/>
    <property type="project" value="TreeGrafter"/>
</dbReference>
<dbReference type="InterPro" id="IPR050359">
    <property type="entry name" value="bHLH_transcription_factors"/>
</dbReference>
<dbReference type="Pfam" id="PF00010">
    <property type="entry name" value="HLH"/>
    <property type="match status" value="1"/>
</dbReference>
<organism evidence="8 9">
    <name type="scientific">Parthenolecanium corni</name>
    <dbReference type="NCBI Taxonomy" id="536013"/>
    <lineage>
        <taxon>Eukaryota</taxon>
        <taxon>Metazoa</taxon>
        <taxon>Ecdysozoa</taxon>
        <taxon>Arthropoda</taxon>
        <taxon>Hexapoda</taxon>
        <taxon>Insecta</taxon>
        <taxon>Pterygota</taxon>
        <taxon>Neoptera</taxon>
        <taxon>Paraneoptera</taxon>
        <taxon>Hemiptera</taxon>
        <taxon>Sternorrhyncha</taxon>
        <taxon>Coccoidea</taxon>
        <taxon>Coccidae</taxon>
        <taxon>Parthenolecanium</taxon>
    </lineage>
</organism>
<gene>
    <name evidence="8" type="ORF">V9T40_004381</name>
</gene>
<dbReference type="InterPro" id="IPR011598">
    <property type="entry name" value="bHLH_dom"/>
</dbReference>
<dbReference type="SMART" id="SM00353">
    <property type="entry name" value="HLH"/>
    <property type="match status" value="1"/>
</dbReference>
<evidence type="ECO:0000256" key="5">
    <source>
        <dbReference type="ARBA" id="ARBA00023242"/>
    </source>
</evidence>
<feature type="compositionally biased region" description="Low complexity" evidence="6">
    <location>
        <begin position="12"/>
        <end position="23"/>
    </location>
</feature>
<dbReference type="PANTHER" id="PTHR19290">
    <property type="entry name" value="BASIC HELIX-LOOP-HELIX PROTEIN NEUROGENIN-RELATED"/>
    <property type="match status" value="1"/>
</dbReference>
<dbReference type="GO" id="GO:0045944">
    <property type="term" value="P:positive regulation of transcription by RNA polymerase II"/>
    <property type="evidence" value="ECO:0007669"/>
    <property type="project" value="TreeGrafter"/>
</dbReference>
<feature type="region of interest" description="Disordered" evidence="6">
    <location>
        <begin position="81"/>
        <end position="104"/>
    </location>
</feature>
<evidence type="ECO:0000313" key="8">
    <source>
        <dbReference type="EMBL" id="KAK7604108.1"/>
    </source>
</evidence>
<protein>
    <recommendedName>
        <fullName evidence="7">BHLH domain-containing protein</fullName>
    </recommendedName>
</protein>
<dbReference type="InterPro" id="IPR036638">
    <property type="entry name" value="HLH_DNA-bd_sf"/>
</dbReference>
<feature type="domain" description="BHLH" evidence="7">
    <location>
        <begin position="108"/>
        <end position="159"/>
    </location>
</feature>
<dbReference type="GO" id="GO:0005634">
    <property type="term" value="C:nucleus"/>
    <property type="evidence" value="ECO:0007669"/>
    <property type="project" value="UniProtKB-SubCell"/>
</dbReference>
<dbReference type="Gene3D" id="4.10.280.10">
    <property type="entry name" value="Helix-loop-helix DNA-binding domain"/>
    <property type="match status" value="1"/>
</dbReference>
<dbReference type="PANTHER" id="PTHR19290:SF162">
    <property type="entry name" value="TRANSCRIPTION FACTOR ATOH7"/>
    <property type="match status" value="1"/>
</dbReference>
<evidence type="ECO:0000256" key="1">
    <source>
        <dbReference type="ARBA" id="ARBA00004123"/>
    </source>
</evidence>
<keyword evidence="9" id="KW-1185">Reference proteome</keyword>
<keyword evidence="4" id="KW-0524">Neurogenesis</keyword>
<evidence type="ECO:0000313" key="9">
    <source>
        <dbReference type="Proteomes" id="UP001367676"/>
    </source>
</evidence>
<evidence type="ECO:0000256" key="4">
    <source>
        <dbReference type="ARBA" id="ARBA00022902"/>
    </source>
</evidence>
<evidence type="ECO:0000259" key="7">
    <source>
        <dbReference type="PROSITE" id="PS50888"/>
    </source>
</evidence>
<accession>A0AAN9TTX4</accession>
<dbReference type="GO" id="GO:0061564">
    <property type="term" value="P:axon development"/>
    <property type="evidence" value="ECO:0007669"/>
    <property type="project" value="TreeGrafter"/>
</dbReference>
<proteinExistence type="predicted"/>
<evidence type="ECO:0000256" key="3">
    <source>
        <dbReference type="ARBA" id="ARBA00022782"/>
    </source>
</evidence>
<dbReference type="AlphaFoldDB" id="A0AAN9TTX4"/>
<name>A0AAN9TTX4_9HEMI</name>
<feature type="region of interest" description="Disordered" evidence="6">
    <location>
        <begin position="1"/>
        <end position="24"/>
    </location>
</feature>
<dbReference type="Proteomes" id="UP001367676">
    <property type="component" value="Unassembled WGS sequence"/>
</dbReference>
<comment type="caution">
    <text evidence="8">The sequence shown here is derived from an EMBL/GenBank/DDBJ whole genome shotgun (WGS) entry which is preliminary data.</text>
</comment>
<evidence type="ECO:0000256" key="6">
    <source>
        <dbReference type="SAM" id="MobiDB-lite"/>
    </source>
</evidence>